<comment type="caution">
    <text evidence="2">The sequence shown here is derived from an EMBL/GenBank/DDBJ whole genome shotgun (WGS) entry which is preliminary data.</text>
</comment>
<reference evidence="2 3" key="1">
    <citation type="submission" date="2019-05" db="EMBL/GenBank/DDBJ databases">
        <title>Another draft genome of Portunus trituberculatus and its Hox gene families provides insights of decapod evolution.</title>
        <authorList>
            <person name="Jeong J.-H."/>
            <person name="Song I."/>
            <person name="Kim S."/>
            <person name="Choi T."/>
            <person name="Kim D."/>
            <person name="Ryu S."/>
            <person name="Kim W."/>
        </authorList>
    </citation>
    <scope>NUCLEOTIDE SEQUENCE [LARGE SCALE GENOMIC DNA]</scope>
    <source>
        <tissue evidence="2">Muscle</tissue>
    </source>
</reference>
<evidence type="ECO:0000313" key="3">
    <source>
        <dbReference type="Proteomes" id="UP000324222"/>
    </source>
</evidence>
<keyword evidence="3" id="KW-1185">Reference proteome</keyword>
<keyword evidence="1" id="KW-0472">Membrane</keyword>
<proteinExistence type="predicted"/>
<evidence type="ECO:0000256" key="1">
    <source>
        <dbReference type="SAM" id="Phobius"/>
    </source>
</evidence>
<keyword evidence="1" id="KW-1133">Transmembrane helix</keyword>
<feature type="transmembrane region" description="Helical" evidence="1">
    <location>
        <begin position="6"/>
        <end position="36"/>
    </location>
</feature>
<evidence type="ECO:0000313" key="2">
    <source>
        <dbReference type="EMBL" id="MPC40101.1"/>
    </source>
</evidence>
<organism evidence="2 3">
    <name type="scientific">Portunus trituberculatus</name>
    <name type="common">Swimming crab</name>
    <name type="synonym">Neptunus trituberculatus</name>
    <dbReference type="NCBI Taxonomy" id="210409"/>
    <lineage>
        <taxon>Eukaryota</taxon>
        <taxon>Metazoa</taxon>
        <taxon>Ecdysozoa</taxon>
        <taxon>Arthropoda</taxon>
        <taxon>Crustacea</taxon>
        <taxon>Multicrustacea</taxon>
        <taxon>Malacostraca</taxon>
        <taxon>Eumalacostraca</taxon>
        <taxon>Eucarida</taxon>
        <taxon>Decapoda</taxon>
        <taxon>Pleocyemata</taxon>
        <taxon>Brachyura</taxon>
        <taxon>Eubrachyura</taxon>
        <taxon>Portunoidea</taxon>
        <taxon>Portunidae</taxon>
        <taxon>Portuninae</taxon>
        <taxon>Portunus</taxon>
    </lineage>
</organism>
<dbReference type="Proteomes" id="UP000324222">
    <property type="component" value="Unassembled WGS sequence"/>
</dbReference>
<name>A0A5B7EZE5_PORTR</name>
<keyword evidence="1" id="KW-0812">Transmembrane</keyword>
<gene>
    <name evidence="2" type="ORF">E2C01_033654</name>
</gene>
<dbReference type="EMBL" id="VSRR010004580">
    <property type="protein sequence ID" value="MPC40101.1"/>
    <property type="molecule type" value="Genomic_DNA"/>
</dbReference>
<dbReference type="AlphaFoldDB" id="A0A5B7EZE5"/>
<accession>A0A5B7EZE5</accession>
<protein>
    <submittedName>
        <fullName evidence="2">Uncharacterized protein</fullName>
    </submittedName>
</protein>
<sequence>MEVVVVVVVVVMVVVVVVVMVVVVVVVVMVMVLVMVMVMVDRKYFGVHGPRGYGVLSDQPASGRTRFKLVPRTRRPN</sequence>